<protein>
    <recommendedName>
        <fullName evidence="4">Transposase</fullName>
    </recommendedName>
</protein>
<gene>
    <name evidence="2" type="ORF">GCM10010358_83910</name>
</gene>
<evidence type="ECO:0008006" key="4">
    <source>
        <dbReference type="Google" id="ProtNLM"/>
    </source>
</evidence>
<name>A0A918P4X8_9ACTN</name>
<evidence type="ECO:0000256" key="1">
    <source>
        <dbReference type="SAM" id="MobiDB-lite"/>
    </source>
</evidence>
<proteinExistence type="predicted"/>
<dbReference type="Proteomes" id="UP000619244">
    <property type="component" value="Unassembled WGS sequence"/>
</dbReference>
<comment type="caution">
    <text evidence="2">The sequence shown here is derived from an EMBL/GenBank/DDBJ whole genome shotgun (WGS) entry which is preliminary data.</text>
</comment>
<reference evidence="2" key="1">
    <citation type="journal article" date="2014" name="Int. J. Syst. Evol. Microbiol.">
        <title>Complete genome sequence of Corynebacterium casei LMG S-19264T (=DSM 44701T), isolated from a smear-ripened cheese.</title>
        <authorList>
            <consortium name="US DOE Joint Genome Institute (JGI-PGF)"/>
            <person name="Walter F."/>
            <person name="Albersmeier A."/>
            <person name="Kalinowski J."/>
            <person name="Ruckert C."/>
        </authorList>
    </citation>
    <scope>NUCLEOTIDE SEQUENCE</scope>
    <source>
        <strain evidence="2">JCM 4790</strain>
    </source>
</reference>
<evidence type="ECO:0000313" key="3">
    <source>
        <dbReference type="Proteomes" id="UP000619244"/>
    </source>
</evidence>
<feature type="region of interest" description="Disordered" evidence="1">
    <location>
        <begin position="76"/>
        <end position="128"/>
    </location>
</feature>
<feature type="compositionally biased region" description="Low complexity" evidence="1">
    <location>
        <begin position="99"/>
        <end position="115"/>
    </location>
</feature>
<reference evidence="2" key="2">
    <citation type="submission" date="2020-09" db="EMBL/GenBank/DDBJ databases">
        <authorList>
            <person name="Sun Q."/>
            <person name="Ohkuma M."/>
        </authorList>
    </citation>
    <scope>NUCLEOTIDE SEQUENCE</scope>
    <source>
        <strain evidence="2">JCM 4790</strain>
    </source>
</reference>
<dbReference type="EMBL" id="BMVU01000226">
    <property type="protein sequence ID" value="GGY22100.1"/>
    <property type="molecule type" value="Genomic_DNA"/>
</dbReference>
<organism evidence="2 3">
    <name type="scientific">Streptomyces minutiscleroticus</name>
    <dbReference type="NCBI Taxonomy" id="68238"/>
    <lineage>
        <taxon>Bacteria</taxon>
        <taxon>Bacillati</taxon>
        <taxon>Actinomycetota</taxon>
        <taxon>Actinomycetes</taxon>
        <taxon>Kitasatosporales</taxon>
        <taxon>Streptomycetaceae</taxon>
        <taxon>Streptomyces</taxon>
    </lineage>
</organism>
<dbReference type="AlphaFoldDB" id="A0A918P4X8"/>
<evidence type="ECO:0000313" key="2">
    <source>
        <dbReference type="EMBL" id="GGY22100.1"/>
    </source>
</evidence>
<sequence length="128" mass="13427">MPEVFGPWSTVYGRFRVWRDAGVFTARLEGLIAEAARRGRTDLSLVGVGSTTMRARHDAAGMLVGQDVMEVLEEAAAEQERTRQKRAAKRNTSDSPAKASASGRSADASADGTGSVCSRPCSAAPAAG</sequence>
<accession>A0A918P4X8</accession>
<keyword evidence="3" id="KW-1185">Reference proteome</keyword>